<sequence>MKQMTDGEPDTWRRVSPVRRGASGNLSQQCDKALDAYSTVMLRLF</sequence>
<name>A0A059NZH2_9BACI</name>
<evidence type="ECO:0000313" key="2">
    <source>
        <dbReference type="EMBL" id="CDQ23622.1"/>
    </source>
</evidence>
<evidence type="ECO:0000256" key="1">
    <source>
        <dbReference type="SAM" id="MobiDB-lite"/>
    </source>
</evidence>
<reference evidence="3" key="1">
    <citation type="submission" date="2014-03" db="EMBL/GenBank/DDBJ databases">
        <authorList>
            <person name="Urmite Genomes U."/>
        </authorList>
    </citation>
    <scope>NUCLEOTIDE SEQUENCE [LARGE SCALE GENOMIC DNA]</scope>
    <source>
        <strain evidence="3">HD-03</strain>
    </source>
</reference>
<gene>
    <name evidence="2" type="ORF">BN983_01872</name>
</gene>
<evidence type="ECO:0000313" key="3">
    <source>
        <dbReference type="Proteomes" id="UP000028868"/>
    </source>
</evidence>
<dbReference type="RefSeq" id="WP_181949677.1">
    <property type="nucleotide sequence ID" value="NZ_CCDH010000003.1"/>
</dbReference>
<protein>
    <submittedName>
        <fullName evidence="2">Uncharacterized protein</fullName>
    </submittedName>
</protein>
<organism evidence="2 3">
    <name type="scientific">Halobacillus karajensis</name>
    <dbReference type="NCBI Taxonomy" id="195088"/>
    <lineage>
        <taxon>Bacteria</taxon>
        <taxon>Bacillati</taxon>
        <taxon>Bacillota</taxon>
        <taxon>Bacilli</taxon>
        <taxon>Bacillales</taxon>
        <taxon>Bacillaceae</taxon>
        <taxon>Halobacillus</taxon>
    </lineage>
</organism>
<feature type="region of interest" description="Disordered" evidence="1">
    <location>
        <begin position="1"/>
        <end position="27"/>
    </location>
</feature>
<accession>A0A059NZH2</accession>
<comment type="caution">
    <text evidence="2">The sequence shown here is derived from an EMBL/GenBank/DDBJ whole genome shotgun (WGS) entry which is preliminary data.</text>
</comment>
<proteinExistence type="predicted"/>
<dbReference type="EMBL" id="CCDI010000002">
    <property type="protein sequence ID" value="CDQ23622.1"/>
    <property type="molecule type" value="Genomic_DNA"/>
</dbReference>
<keyword evidence="3" id="KW-1185">Reference proteome</keyword>
<dbReference type="Proteomes" id="UP000028868">
    <property type="component" value="Unassembled WGS sequence"/>
</dbReference>
<dbReference type="AlphaFoldDB" id="A0A059NZH2"/>
<reference evidence="2 3" key="2">
    <citation type="submission" date="2014-05" db="EMBL/GenBank/DDBJ databases">
        <title>Draft genome sequence of Halobacillus karajensis HK-03.</title>
        <authorList>
            <person name="Khelaifia S."/>
            <person name="Croce O."/>
            <person name="Lagier J.C."/>
            <person name="Raoult D."/>
        </authorList>
    </citation>
    <scope>NUCLEOTIDE SEQUENCE [LARGE SCALE GENOMIC DNA]</scope>
    <source>
        <strain evidence="2 3">HD-03</strain>
    </source>
</reference>